<accession>A0ABD3M5H8</accession>
<feature type="compositionally biased region" description="Low complexity" evidence="4">
    <location>
        <begin position="10"/>
        <end position="21"/>
    </location>
</feature>
<dbReference type="Gene3D" id="3.30.2350.10">
    <property type="entry name" value="Pseudouridine synthase"/>
    <property type="match status" value="1"/>
</dbReference>
<dbReference type="InterPro" id="IPR050188">
    <property type="entry name" value="RluA_PseudoU_synthase"/>
</dbReference>
<reference evidence="5 6" key="1">
    <citation type="submission" date="2024-10" db="EMBL/GenBank/DDBJ databases">
        <title>Updated reference genomes for cyclostephanoid diatoms.</title>
        <authorList>
            <person name="Roberts W.R."/>
            <person name="Alverson A.J."/>
        </authorList>
    </citation>
    <scope>NUCLEOTIDE SEQUENCE [LARGE SCALE GENOMIC DNA]</scope>
    <source>
        <strain evidence="5 6">AJA232-27</strain>
    </source>
</reference>
<dbReference type="PANTHER" id="PTHR21600:SF83">
    <property type="entry name" value="PSEUDOURIDYLATE SYNTHASE RPUSD4, MITOCHONDRIAL"/>
    <property type="match status" value="1"/>
</dbReference>
<comment type="similarity">
    <text evidence="2">Belongs to the pseudouridine synthase RluA family.</text>
</comment>
<dbReference type="AlphaFoldDB" id="A0ABD3M5H8"/>
<proteinExistence type="inferred from homology"/>
<feature type="region of interest" description="Disordered" evidence="4">
    <location>
        <begin position="1"/>
        <end position="56"/>
    </location>
</feature>
<feature type="compositionally biased region" description="Basic residues" evidence="4">
    <location>
        <begin position="25"/>
        <end position="49"/>
    </location>
</feature>
<gene>
    <name evidence="5" type="ORF">ACHAWU_008900</name>
</gene>
<dbReference type="PANTHER" id="PTHR21600">
    <property type="entry name" value="MITOCHONDRIAL RNA PSEUDOURIDINE SYNTHASE"/>
    <property type="match status" value="1"/>
</dbReference>
<dbReference type="InterPro" id="IPR020103">
    <property type="entry name" value="PsdUridine_synth_cat_dom_sf"/>
</dbReference>
<evidence type="ECO:0000313" key="5">
    <source>
        <dbReference type="EMBL" id="KAL3759198.1"/>
    </source>
</evidence>
<organism evidence="5 6">
    <name type="scientific">Discostella pseudostelligera</name>
    <dbReference type="NCBI Taxonomy" id="259834"/>
    <lineage>
        <taxon>Eukaryota</taxon>
        <taxon>Sar</taxon>
        <taxon>Stramenopiles</taxon>
        <taxon>Ochrophyta</taxon>
        <taxon>Bacillariophyta</taxon>
        <taxon>Coscinodiscophyceae</taxon>
        <taxon>Thalassiosirophycidae</taxon>
        <taxon>Stephanodiscales</taxon>
        <taxon>Stephanodiscaceae</taxon>
        <taxon>Discostella</taxon>
    </lineage>
</organism>
<evidence type="ECO:0000256" key="1">
    <source>
        <dbReference type="ARBA" id="ARBA00001166"/>
    </source>
</evidence>
<evidence type="ECO:0008006" key="7">
    <source>
        <dbReference type="Google" id="ProtNLM"/>
    </source>
</evidence>
<evidence type="ECO:0000256" key="3">
    <source>
        <dbReference type="ARBA" id="ARBA00023235"/>
    </source>
</evidence>
<protein>
    <recommendedName>
        <fullName evidence="7">Pseudouridine synthase RsuA/RluA-like domain-containing protein</fullName>
    </recommendedName>
</protein>
<evidence type="ECO:0000256" key="4">
    <source>
        <dbReference type="SAM" id="MobiDB-lite"/>
    </source>
</evidence>
<sequence>MTGRHQKPASNGNSNSSNDSSGNDKHHHHHHRRDRSNSHHHHESHRKPQSKSDLWKGSINKDIGNSIIVQMVGMESANHTVYARVDPDCAASPESLASISIGKVIEIMVDEGWRHVVKDILEKHVHVETADSYPKAGELLQLGAVWLVNETAYAAGDSAHARRLSPKDENDTPDWKDMTLRVHYVPDRFFVAHEFDWTKYCKGLLLDNCTSAIINGRKAHVPMTGLPDEKDGVIVYEDYDIGFAVLNKPGGMPSHSTISNHAEDVISMFAAALKQRRIGTSTEHPFLSLPLRVEPEMHGLIVAATKKEFCTFMTKQLESTSASESDGVTHPTTSSNAGEFKTYRCLVCIRDPNDIDRIEKMVNRTIEHYVDVRSPTPKTFVRNKPKASNHEWQHCLMKITSVGSQASNFRAACVMSKYSDSNDFTLAHRLWGPNMEHPAEDLGVQYVMQIDVQLLTKCPHQIRGQLAALGIPIVGDAPYGGGTCEMRMHRHMWRRMAVQICHLEFSLPKWDEETEHTGEKKRVLVNDDEKKCVFHLNTAWWSDYLLDYERYSPVTTLDTTNVQQVLDVNCMSL</sequence>
<name>A0ABD3M5H8_9STRA</name>
<keyword evidence="3" id="KW-0413">Isomerase</keyword>
<dbReference type="Proteomes" id="UP001530293">
    <property type="component" value="Unassembled WGS sequence"/>
</dbReference>
<evidence type="ECO:0000256" key="2">
    <source>
        <dbReference type="ARBA" id="ARBA00010876"/>
    </source>
</evidence>
<dbReference type="SUPFAM" id="SSF55120">
    <property type="entry name" value="Pseudouridine synthase"/>
    <property type="match status" value="1"/>
</dbReference>
<dbReference type="EMBL" id="JALLBG020000209">
    <property type="protein sequence ID" value="KAL3759198.1"/>
    <property type="molecule type" value="Genomic_DNA"/>
</dbReference>
<evidence type="ECO:0000313" key="6">
    <source>
        <dbReference type="Proteomes" id="UP001530293"/>
    </source>
</evidence>
<comment type="caution">
    <text evidence="5">The sequence shown here is derived from an EMBL/GenBank/DDBJ whole genome shotgun (WGS) entry which is preliminary data.</text>
</comment>
<keyword evidence="6" id="KW-1185">Reference proteome</keyword>
<comment type="catalytic activity">
    <reaction evidence="1">
        <text>a uridine in mRNA = a pseudouridine in mRNA</text>
        <dbReference type="Rhea" id="RHEA:56644"/>
        <dbReference type="Rhea" id="RHEA-COMP:14658"/>
        <dbReference type="Rhea" id="RHEA-COMP:14659"/>
        <dbReference type="ChEBI" id="CHEBI:65314"/>
        <dbReference type="ChEBI" id="CHEBI:65315"/>
    </reaction>
</comment>
<dbReference type="GO" id="GO:0016853">
    <property type="term" value="F:isomerase activity"/>
    <property type="evidence" value="ECO:0007669"/>
    <property type="project" value="UniProtKB-KW"/>
</dbReference>